<reference evidence="2 3" key="1">
    <citation type="submission" date="2016-10" db="EMBL/GenBank/DDBJ databases">
        <title>The genome sequence of Colletotrichum fioriniae PJ7.</title>
        <authorList>
            <person name="Baroncelli R."/>
        </authorList>
    </citation>
    <scope>NUCLEOTIDE SEQUENCE [LARGE SCALE GENOMIC DNA]</scope>
    <source>
        <strain evidence="2 3">IMI 384185</strain>
    </source>
</reference>
<organism evidence="2 3">
    <name type="scientific">Colletotrichum paranaense</name>
    <dbReference type="NCBI Taxonomy" id="1914294"/>
    <lineage>
        <taxon>Eukaryota</taxon>
        <taxon>Fungi</taxon>
        <taxon>Dikarya</taxon>
        <taxon>Ascomycota</taxon>
        <taxon>Pezizomycotina</taxon>
        <taxon>Sordariomycetes</taxon>
        <taxon>Hypocreomycetidae</taxon>
        <taxon>Glomerellales</taxon>
        <taxon>Glomerellaceae</taxon>
        <taxon>Colletotrichum</taxon>
        <taxon>Colletotrichum acutatum species complex</taxon>
    </lineage>
</organism>
<evidence type="ECO:0000313" key="2">
    <source>
        <dbReference type="EMBL" id="KAK1538501.1"/>
    </source>
</evidence>
<dbReference type="EMBL" id="MOPA01000006">
    <property type="protein sequence ID" value="KAK1538501.1"/>
    <property type="molecule type" value="Genomic_DNA"/>
</dbReference>
<dbReference type="GeneID" id="85376781"/>
<protein>
    <submittedName>
        <fullName evidence="2">Uncharacterized protein</fullName>
    </submittedName>
</protein>
<gene>
    <name evidence="2" type="ORF">CPAR01_08614</name>
</gene>
<proteinExistence type="predicted"/>
<feature type="region of interest" description="Disordered" evidence="1">
    <location>
        <begin position="100"/>
        <end position="153"/>
    </location>
</feature>
<feature type="compositionally biased region" description="Basic and acidic residues" evidence="1">
    <location>
        <begin position="121"/>
        <end position="141"/>
    </location>
</feature>
<keyword evidence="3" id="KW-1185">Reference proteome</keyword>
<comment type="caution">
    <text evidence="2">The sequence shown here is derived from an EMBL/GenBank/DDBJ whole genome shotgun (WGS) entry which is preliminary data.</text>
</comment>
<evidence type="ECO:0000256" key="1">
    <source>
        <dbReference type="SAM" id="MobiDB-lite"/>
    </source>
</evidence>
<evidence type="ECO:0000313" key="3">
    <source>
        <dbReference type="Proteomes" id="UP001241169"/>
    </source>
</evidence>
<dbReference type="RefSeq" id="XP_060349252.1">
    <property type="nucleotide sequence ID" value="XM_060492882.1"/>
</dbReference>
<name>A0ABQ9SKS8_9PEZI</name>
<sequence>MQEIASDGLLIPRHPTASHLTSHTVAVAQRQSVAWPMWPPLCQTPAYQRFLTATFVRRCSRGSKLLGATAATAYSLHAPGRDPFFFAPPVSVCTKYRRQPTNTEYWPPRSRPAPRPRPFRRPVESIHCKLDAHPQPDRAKLESSVPCRSMNVQ</sequence>
<dbReference type="Proteomes" id="UP001241169">
    <property type="component" value="Unassembled WGS sequence"/>
</dbReference>
<accession>A0ABQ9SKS8</accession>